<organism evidence="1 2">
    <name type="scientific">Myxococcus stipitatus (strain DSM 14675 / JCM 12634 / Mx s8)</name>
    <dbReference type="NCBI Taxonomy" id="1278073"/>
    <lineage>
        <taxon>Bacteria</taxon>
        <taxon>Pseudomonadati</taxon>
        <taxon>Myxococcota</taxon>
        <taxon>Myxococcia</taxon>
        <taxon>Myxococcales</taxon>
        <taxon>Cystobacterineae</taxon>
        <taxon>Myxococcaceae</taxon>
        <taxon>Myxococcus</taxon>
    </lineage>
</organism>
<sequence>MRIVPLGRYGRIRLWVGECPDALYPSDGVMTRKVDAGSESPKLTTVGIEVMKPTGGRAEYGLLGLEWTHDGAGSELQLNVPWTRFDGLLWSSPPVEPVHEPHVGLPREYASAVLETLEGAARTRLMAGVLTVRAAVHTPEGSSQNFMRWLALACVGLMMDGEWDDAALSAFFTGVFRP</sequence>
<protein>
    <submittedName>
        <fullName evidence="1">Uncharacterized protein</fullName>
    </submittedName>
</protein>
<dbReference type="STRING" id="1278073.MYSTI_02050"/>
<evidence type="ECO:0000313" key="2">
    <source>
        <dbReference type="Proteomes" id="UP000011131"/>
    </source>
</evidence>
<dbReference type="HOGENOM" id="CLU_125396_0_0_7"/>
<name>L7UAA6_MYXSD</name>
<reference evidence="1 2" key="1">
    <citation type="journal article" date="2013" name="Genome Announc.">
        <title>Complete genome sequence of Myxococcus stipitatus strain DSM 14675, a fruiting myxobacterium.</title>
        <authorList>
            <person name="Huntley S."/>
            <person name="Kneip S."/>
            <person name="Treuner-Lange A."/>
            <person name="Sogaard-Andersen L."/>
        </authorList>
    </citation>
    <scope>NUCLEOTIDE SEQUENCE [LARGE SCALE GENOMIC DNA]</scope>
    <source>
        <strain evidence="2">DSM 14675 / JCM 12634 / Mx s8</strain>
    </source>
</reference>
<proteinExistence type="predicted"/>
<gene>
    <name evidence="1" type="ordered locus">MYSTI_02050</name>
</gene>
<keyword evidence="2" id="KW-1185">Reference proteome</keyword>
<dbReference type="AlphaFoldDB" id="L7UAA6"/>
<dbReference type="EMBL" id="CP004025">
    <property type="protein sequence ID" value="AGC43379.1"/>
    <property type="molecule type" value="Genomic_DNA"/>
</dbReference>
<evidence type="ECO:0000313" key="1">
    <source>
        <dbReference type="EMBL" id="AGC43379.1"/>
    </source>
</evidence>
<dbReference type="KEGG" id="msd:MYSTI_02050"/>
<dbReference type="Proteomes" id="UP000011131">
    <property type="component" value="Chromosome"/>
</dbReference>
<accession>L7UAA6</accession>